<keyword evidence="8" id="KW-1185">Reference proteome</keyword>
<dbReference type="Pfam" id="PF03739">
    <property type="entry name" value="LptF_LptG"/>
    <property type="match status" value="1"/>
</dbReference>
<dbReference type="PANTHER" id="PTHR33529">
    <property type="entry name" value="SLR0882 PROTEIN-RELATED"/>
    <property type="match status" value="1"/>
</dbReference>
<evidence type="ECO:0000256" key="6">
    <source>
        <dbReference type="SAM" id="Phobius"/>
    </source>
</evidence>
<feature type="transmembrane region" description="Helical" evidence="6">
    <location>
        <begin position="12"/>
        <end position="30"/>
    </location>
</feature>
<keyword evidence="4 6" id="KW-1133">Transmembrane helix</keyword>
<dbReference type="EMBL" id="JBHLUN010000005">
    <property type="protein sequence ID" value="MFC0408031.1"/>
    <property type="molecule type" value="Genomic_DNA"/>
</dbReference>
<gene>
    <name evidence="7" type="ORF">ACFFGY_07195</name>
</gene>
<organism evidence="7 8">
    <name type="scientific">Roseomonas elaeocarpi</name>
    <dbReference type="NCBI Taxonomy" id="907779"/>
    <lineage>
        <taxon>Bacteria</taxon>
        <taxon>Pseudomonadati</taxon>
        <taxon>Pseudomonadota</taxon>
        <taxon>Alphaproteobacteria</taxon>
        <taxon>Acetobacterales</taxon>
        <taxon>Roseomonadaceae</taxon>
        <taxon>Roseomonas</taxon>
    </lineage>
</organism>
<evidence type="ECO:0000256" key="5">
    <source>
        <dbReference type="ARBA" id="ARBA00023136"/>
    </source>
</evidence>
<name>A0ABV6JUN0_9PROT</name>
<evidence type="ECO:0000313" key="8">
    <source>
        <dbReference type="Proteomes" id="UP001589865"/>
    </source>
</evidence>
<dbReference type="InterPro" id="IPR005495">
    <property type="entry name" value="LptG/LptF_permease"/>
</dbReference>
<feature type="transmembrane region" description="Helical" evidence="6">
    <location>
        <begin position="297"/>
        <end position="318"/>
    </location>
</feature>
<accession>A0ABV6JUN0</accession>
<comment type="subcellular location">
    <subcellularLocation>
        <location evidence="1">Cell membrane</location>
        <topology evidence="1">Multi-pass membrane protein</topology>
    </subcellularLocation>
</comment>
<dbReference type="PANTHER" id="PTHR33529:SF2">
    <property type="entry name" value="LIPOPOLYSACCHARIDE EXPORT SYSTEM PERMEASE PROTEIN LPTG"/>
    <property type="match status" value="1"/>
</dbReference>
<keyword evidence="2" id="KW-1003">Cell membrane</keyword>
<evidence type="ECO:0000256" key="1">
    <source>
        <dbReference type="ARBA" id="ARBA00004651"/>
    </source>
</evidence>
<sequence length="352" mass="37137">MSILTRLLTRQFLGRWLGALLALTILLQLLDLLDNATDVLARGGGGLGILRYTLLRMPSSAERLIPLAALIAAVLTFSRLASGSEAASLRALGVSGHRMVACLLPACFVVAVAQFGMTNFLVPATQRSYANWWASLPNAPAEEATRVWFRAGPDVASADRVRDGGRLLEGVTIIRRDASGHTLMRLDAAAARHGTEGWQLQDVRERGAGDAGPALRGSMAWPDAPTPRNLLAIAQPIDGVSLPQLRRILDGQEEGWRGTSFYRSQLQERAAALLSALVMVLLAFPVSRILPRRGGGGVSLGFAILAGLAFVALAGATGALGEAGLISPALAAWTAPVLFGCLGCVLMLHLEG</sequence>
<evidence type="ECO:0000256" key="2">
    <source>
        <dbReference type="ARBA" id="ARBA00022475"/>
    </source>
</evidence>
<dbReference type="Proteomes" id="UP001589865">
    <property type="component" value="Unassembled WGS sequence"/>
</dbReference>
<feature type="transmembrane region" description="Helical" evidence="6">
    <location>
        <begin position="102"/>
        <end position="122"/>
    </location>
</feature>
<evidence type="ECO:0000256" key="4">
    <source>
        <dbReference type="ARBA" id="ARBA00022989"/>
    </source>
</evidence>
<keyword evidence="5 6" id="KW-0472">Membrane</keyword>
<feature type="transmembrane region" description="Helical" evidence="6">
    <location>
        <begin position="64"/>
        <end position="81"/>
    </location>
</feature>
<comment type="caution">
    <text evidence="7">The sequence shown here is derived from an EMBL/GenBank/DDBJ whole genome shotgun (WGS) entry which is preliminary data.</text>
</comment>
<evidence type="ECO:0000256" key="3">
    <source>
        <dbReference type="ARBA" id="ARBA00022692"/>
    </source>
</evidence>
<feature type="transmembrane region" description="Helical" evidence="6">
    <location>
        <begin position="270"/>
        <end position="290"/>
    </location>
</feature>
<dbReference type="RefSeq" id="WP_377043766.1">
    <property type="nucleotide sequence ID" value="NZ_JBHLUN010000005.1"/>
</dbReference>
<feature type="transmembrane region" description="Helical" evidence="6">
    <location>
        <begin position="330"/>
        <end position="350"/>
    </location>
</feature>
<proteinExistence type="predicted"/>
<evidence type="ECO:0000313" key="7">
    <source>
        <dbReference type="EMBL" id="MFC0408031.1"/>
    </source>
</evidence>
<protein>
    <submittedName>
        <fullName evidence="7">LptF/LptG family permease</fullName>
    </submittedName>
</protein>
<keyword evidence="3 6" id="KW-0812">Transmembrane</keyword>
<reference evidence="7 8" key="1">
    <citation type="submission" date="2024-09" db="EMBL/GenBank/DDBJ databases">
        <authorList>
            <person name="Sun Q."/>
            <person name="Mori K."/>
        </authorList>
    </citation>
    <scope>NUCLEOTIDE SEQUENCE [LARGE SCALE GENOMIC DNA]</scope>
    <source>
        <strain evidence="7 8">TBRC 5777</strain>
    </source>
</reference>